<gene>
    <name evidence="2" type="ORF">TCDM_10669</name>
</gene>
<dbReference type="EMBL" id="AYLP01000250">
    <property type="protein sequence ID" value="ESS61723.1"/>
    <property type="molecule type" value="Genomic_DNA"/>
</dbReference>
<comment type="caution">
    <text evidence="2">The sequence shown here is derived from an EMBL/GenBank/DDBJ whole genome shotgun (WGS) entry which is preliminary data.</text>
</comment>
<keyword evidence="1" id="KW-0472">Membrane</keyword>
<name>V5BBG2_TRYCR</name>
<evidence type="ECO:0000256" key="1">
    <source>
        <dbReference type="SAM" id="Phobius"/>
    </source>
</evidence>
<dbReference type="Proteomes" id="UP000017861">
    <property type="component" value="Unassembled WGS sequence"/>
</dbReference>
<keyword evidence="1" id="KW-1133">Transmembrane helix</keyword>
<evidence type="ECO:0000313" key="3">
    <source>
        <dbReference type="Proteomes" id="UP000017861"/>
    </source>
</evidence>
<protein>
    <submittedName>
        <fullName evidence="2">Uncharacterized protein</fullName>
    </submittedName>
</protein>
<accession>V5BBG2</accession>
<organism evidence="2 3">
    <name type="scientific">Trypanosoma cruzi Dm28c</name>
    <dbReference type="NCBI Taxonomy" id="1416333"/>
    <lineage>
        <taxon>Eukaryota</taxon>
        <taxon>Discoba</taxon>
        <taxon>Euglenozoa</taxon>
        <taxon>Kinetoplastea</taxon>
        <taxon>Metakinetoplastina</taxon>
        <taxon>Trypanosomatida</taxon>
        <taxon>Trypanosomatidae</taxon>
        <taxon>Trypanosoma</taxon>
        <taxon>Schizotrypanum</taxon>
    </lineage>
</organism>
<proteinExistence type="predicted"/>
<sequence length="75" mass="8444">MHDTPTTVCVDACLCAGACTLEPFVAASCVLYLVFLLFFTFFFLCCCCLFIVCFSCCLHTSGRGEFFYLLMPYFL</sequence>
<keyword evidence="1" id="KW-0812">Transmembrane</keyword>
<reference evidence="2 3" key="1">
    <citation type="journal article" date="2014" name="Genome Announc.">
        <title>Trypanosoma cruzi Clone Dm28c Draft Genome Sequence.</title>
        <authorList>
            <person name="Grisard E.C."/>
            <person name="Teixeira S.M."/>
            <person name="de Almeida L.G."/>
            <person name="Stoco P.H."/>
            <person name="Gerber A.L."/>
            <person name="Talavera-Lopez C."/>
            <person name="Lima O.C."/>
            <person name="Andersson B."/>
            <person name="de Vasconcelos A.T."/>
        </authorList>
    </citation>
    <scope>NUCLEOTIDE SEQUENCE [LARGE SCALE GENOMIC DNA]</scope>
    <source>
        <strain evidence="2 3">Dm28c</strain>
    </source>
</reference>
<dbReference type="AlphaFoldDB" id="V5BBG2"/>
<feature type="transmembrane region" description="Helical" evidence="1">
    <location>
        <begin position="30"/>
        <end position="58"/>
    </location>
</feature>
<dbReference type="VEuPathDB" id="TriTrypDB:TCDM_10669"/>
<evidence type="ECO:0000313" key="2">
    <source>
        <dbReference type="EMBL" id="ESS61723.1"/>
    </source>
</evidence>